<keyword evidence="2" id="KW-0378">Hydrolase</keyword>
<dbReference type="PANTHER" id="PTHR43433">
    <property type="entry name" value="HYDROLASE, ALPHA/BETA FOLD FAMILY PROTEIN"/>
    <property type="match status" value="1"/>
</dbReference>
<dbReference type="AlphaFoldDB" id="A0A564ZEI5"/>
<dbReference type="Pfam" id="PF00561">
    <property type="entry name" value="Abhydrolase_1"/>
    <property type="match status" value="1"/>
</dbReference>
<dbReference type="InterPro" id="IPR000073">
    <property type="entry name" value="AB_hydrolase_1"/>
</dbReference>
<dbReference type="InterPro" id="IPR050471">
    <property type="entry name" value="AB_hydrolase"/>
</dbReference>
<sequence length="264" mass="29480">MPKVRVGQIECFYEESGQSEPVVWIHGLGLDHRVWGLQMPLFSRHFRCLAFDNRDAGQSDRSAGSYTIKTLADDVIGLMDTLAIDKAHIVGLSMGGAIAQELAIAHPARVDRLVLVSTYTSSDRRGADVLNSFALMRARFSREEYARATMPWVFTYHDYRIPGLVDLAIARFLEDPYFMPADVYARQVEAALSHFTEDRLSRITASTLIVAGDEDLMTPMRFAKTLHEHIPGATLTVIQGGGHAFILTHAEEFNRLVLLFLTAP</sequence>
<dbReference type="Proteomes" id="UP000334340">
    <property type="component" value="Unassembled WGS sequence"/>
</dbReference>
<dbReference type="PRINTS" id="PR00111">
    <property type="entry name" value="ABHYDROLASE"/>
</dbReference>
<reference evidence="2 3" key="1">
    <citation type="submission" date="2019-07" db="EMBL/GenBank/DDBJ databases">
        <authorList>
            <person name="Cremers G."/>
        </authorList>
    </citation>
    <scope>NUCLEOTIDE SEQUENCE [LARGE SCALE GENOMIC DNA]</scope>
</reference>
<dbReference type="InterPro" id="IPR029058">
    <property type="entry name" value="AB_hydrolase_fold"/>
</dbReference>
<dbReference type="GO" id="GO:0016787">
    <property type="term" value="F:hydrolase activity"/>
    <property type="evidence" value="ECO:0007669"/>
    <property type="project" value="UniProtKB-KW"/>
</dbReference>
<gene>
    <name evidence="2" type="ORF">MELA_00082</name>
</gene>
<evidence type="ECO:0000313" key="3">
    <source>
        <dbReference type="Proteomes" id="UP000334340"/>
    </source>
</evidence>
<dbReference type="Gene3D" id="3.40.50.1820">
    <property type="entry name" value="alpha/beta hydrolase"/>
    <property type="match status" value="1"/>
</dbReference>
<dbReference type="PANTHER" id="PTHR43433:SF5">
    <property type="entry name" value="AB HYDROLASE-1 DOMAIN-CONTAINING PROTEIN"/>
    <property type="match status" value="1"/>
</dbReference>
<name>A0A564ZEI5_9BACT</name>
<organism evidence="2 3">
    <name type="scientific">Candidatus Methylomirabilis lanthanidiphila</name>
    <dbReference type="NCBI Taxonomy" id="2211376"/>
    <lineage>
        <taxon>Bacteria</taxon>
        <taxon>Candidatus Methylomirabilota</taxon>
        <taxon>Candidatus Methylomirabilia</taxon>
        <taxon>Candidatus Methylomirabilales</taxon>
        <taxon>Candidatus Methylomirabilaceae</taxon>
        <taxon>Candidatus Methylomirabilis</taxon>
    </lineage>
</organism>
<feature type="domain" description="AB hydrolase-1" evidence="1">
    <location>
        <begin position="21"/>
        <end position="249"/>
    </location>
</feature>
<protein>
    <submittedName>
        <fullName evidence="2">Alpha/beta hydrolase fold protein</fullName>
    </submittedName>
</protein>
<keyword evidence="3" id="KW-1185">Reference proteome</keyword>
<dbReference type="SUPFAM" id="SSF53474">
    <property type="entry name" value="alpha/beta-Hydrolases"/>
    <property type="match status" value="1"/>
</dbReference>
<evidence type="ECO:0000259" key="1">
    <source>
        <dbReference type="Pfam" id="PF00561"/>
    </source>
</evidence>
<proteinExistence type="predicted"/>
<dbReference type="EMBL" id="CABIKM010000001">
    <property type="protein sequence ID" value="VUZ83729.1"/>
    <property type="molecule type" value="Genomic_DNA"/>
</dbReference>
<accession>A0A564ZEI5</accession>
<evidence type="ECO:0000313" key="2">
    <source>
        <dbReference type="EMBL" id="VUZ83729.1"/>
    </source>
</evidence>